<accession>F9FCQ9</accession>
<evidence type="ECO:0000256" key="1">
    <source>
        <dbReference type="SAM" id="MobiDB-lite"/>
    </source>
</evidence>
<dbReference type="AlphaFoldDB" id="F9FCQ9"/>
<feature type="compositionally biased region" description="Basic and acidic residues" evidence="1">
    <location>
        <begin position="21"/>
        <end position="43"/>
    </location>
</feature>
<comment type="caution">
    <text evidence="2">The sequence shown here is derived from an EMBL/GenBank/DDBJ whole genome shotgun (WGS) entry which is preliminary data.</text>
</comment>
<sequence length="316" mass="36205">MLGHGDYKSARPSAFLPHQPSNERREKRRRPDTPPETQSDKSTIEWSPTPPPILRRATEKYQQLVASDRNHGSNKDWDVASMRRPFQPELIRAKITKVLNSVPFDNDQGAYTARNPLICRIRSLISTRTVGCALCAFYQPGPNVDTHKLKRCSHRDEAGEARPWLEMFRHYQAQGGGPGARCSHCRFPLMLCWRTVYREEMDLQYGSEKEAREKDNVWYKEVQCNWVKTIHRFVTSCMVVHGSAKNGGVSRLGGTVLDVMGWQDWRGLEENGPEHIQPWLEETGEIGGLRCPRLLVLFWLLAECSSLDERGADSSW</sequence>
<feature type="region of interest" description="Disordered" evidence="1">
    <location>
        <begin position="1"/>
        <end position="53"/>
    </location>
</feature>
<proteinExistence type="predicted"/>
<gene>
    <name evidence="2" type="ORF">FOXB_04187</name>
</gene>
<evidence type="ECO:0000313" key="2">
    <source>
        <dbReference type="EMBL" id="EGU85298.1"/>
    </source>
</evidence>
<dbReference type="EMBL" id="AFQF01001359">
    <property type="protein sequence ID" value="EGU85298.1"/>
    <property type="molecule type" value="Genomic_DNA"/>
</dbReference>
<organism evidence="2">
    <name type="scientific">Fusarium oxysporum (strain Fo5176)</name>
    <name type="common">Fusarium vascular wilt</name>
    <dbReference type="NCBI Taxonomy" id="660025"/>
    <lineage>
        <taxon>Eukaryota</taxon>
        <taxon>Fungi</taxon>
        <taxon>Dikarya</taxon>
        <taxon>Ascomycota</taxon>
        <taxon>Pezizomycotina</taxon>
        <taxon>Sordariomycetes</taxon>
        <taxon>Hypocreomycetidae</taxon>
        <taxon>Hypocreales</taxon>
        <taxon>Nectriaceae</taxon>
        <taxon>Fusarium</taxon>
        <taxon>Fusarium oxysporum species complex</taxon>
    </lineage>
</organism>
<protein>
    <submittedName>
        <fullName evidence="2">Uncharacterized protein</fullName>
    </submittedName>
</protein>
<reference evidence="2" key="1">
    <citation type="journal article" date="2012" name="Mol. Plant Microbe Interact.">
        <title>A highly conserved effector in Fusarium oxysporum is required for full virulence on Arabidopsis.</title>
        <authorList>
            <person name="Thatcher L.F."/>
            <person name="Gardiner D.M."/>
            <person name="Kazan K."/>
            <person name="Manners J."/>
        </authorList>
    </citation>
    <scope>NUCLEOTIDE SEQUENCE [LARGE SCALE GENOMIC DNA]</scope>
    <source>
        <strain evidence="2">Fo5176</strain>
    </source>
</reference>
<dbReference type="OrthoDB" id="5078454at2759"/>
<name>F9FCQ9_FUSOF</name>